<dbReference type="AlphaFoldDB" id="A0A8H6FIL6"/>
<keyword evidence="1" id="KW-0472">Membrane</keyword>
<comment type="caution">
    <text evidence="2">The sequence shown here is derived from an EMBL/GenBank/DDBJ whole genome shotgun (WGS) entry which is preliminary data.</text>
</comment>
<keyword evidence="1" id="KW-0812">Transmembrane</keyword>
<dbReference type="Proteomes" id="UP000593566">
    <property type="component" value="Unassembled WGS sequence"/>
</dbReference>
<name>A0A8H6FIL6_9LECA</name>
<evidence type="ECO:0000256" key="1">
    <source>
        <dbReference type="SAM" id="Phobius"/>
    </source>
</evidence>
<gene>
    <name evidence="2" type="ORF">HO133_007289</name>
</gene>
<keyword evidence="1" id="KW-1133">Transmembrane helix</keyword>
<keyword evidence="3" id="KW-1185">Reference proteome</keyword>
<accession>A0A8H6FIL6</accession>
<reference evidence="2 3" key="1">
    <citation type="journal article" date="2020" name="Genomics">
        <title>Complete, high-quality genomes from long-read metagenomic sequencing of two wolf lichen thalli reveals enigmatic genome architecture.</title>
        <authorList>
            <person name="McKenzie S.K."/>
            <person name="Walston R.F."/>
            <person name="Allen J.L."/>
        </authorList>
    </citation>
    <scope>NUCLEOTIDE SEQUENCE [LARGE SCALE GENOMIC DNA]</scope>
    <source>
        <strain evidence="2">WasteWater1</strain>
    </source>
</reference>
<organism evidence="2 3">
    <name type="scientific">Letharia lupina</name>
    <dbReference type="NCBI Taxonomy" id="560253"/>
    <lineage>
        <taxon>Eukaryota</taxon>
        <taxon>Fungi</taxon>
        <taxon>Dikarya</taxon>
        <taxon>Ascomycota</taxon>
        <taxon>Pezizomycotina</taxon>
        <taxon>Lecanoromycetes</taxon>
        <taxon>OSLEUM clade</taxon>
        <taxon>Lecanoromycetidae</taxon>
        <taxon>Lecanorales</taxon>
        <taxon>Lecanorineae</taxon>
        <taxon>Parmeliaceae</taxon>
        <taxon>Letharia</taxon>
    </lineage>
</organism>
<feature type="transmembrane region" description="Helical" evidence="1">
    <location>
        <begin position="185"/>
        <end position="203"/>
    </location>
</feature>
<dbReference type="EMBL" id="JACCJB010000003">
    <property type="protein sequence ID" value="KAF6229173.1"/>
    <property type="molecule type" value="Genomic_DNA"/>
</dbReference>
<sequence length="326" mass="37204">MAGYPLLLPILFTAYQRRLLHEEGKRIWERLLEVETMSGQTGVPVMHAKLLHALPTSRNFDRMTKGVLEVVQLAAAWVNYTEVLLSAIEAIQESMRHINTTTPHARLDYVEKAESVMVEYLEFISQRCKVMLSELQYYYKRGQAQMTALYNYIAKSDAQSTLDISTSSRQIAAASRRDSSAMKGIALLTMFFLPGTYAATFLAMPLFDFSNPSGAPTVKSGFWIYWAITIPLTTIVLVAYLTYLVRIQRRDRLEDHKIVRRLNEDEKGRSTHAVHSADAIRMRSRGKGAVQQLDDAVGRRSRRHWKPRSLTQISIDGRGVRETRFT</sequence>
<evidence type="ECO:0000313" key="3">
    <source>
        <dbReference type="Proteomes" id="UP000593566"/>
    </source>
</evidence>
<dbReference type="GeneID" id="59335688"/>
<evidence type="ECO:0000313" key="2">
    <source>
        <dbReference type="EMBL" id="KAF6229173.1"/>
    </source>
</evidence>
<proteinExistence type="predicted"/>
<protein>
    <submittedName>
        <fullName evidence="2">Uncharacterized protein</fullName>
    </submittedName>
</protein>
<feature type="transmembrane region" description="Helical" evidence="1">
    <location>
        <begin position="223"/>
        <end position="245"/>
    </location>
</feature>
<dbReference type="Gene3D" id="1.20.58.340">
    <property type="entry name" value="Magnesium transport protein CorA, transmembrane region"/>
    <property type="match status" value="1"/>
</dbReference>
<dbReference type="RefSeq" id="XP_037156815.1">
    <property type="nucleotide sequence ID" value="XM_037298180.1"/>
</dbReference>